<gene>
    <name evidence="1" type="ORF">LPTSP3_g23980</name>
</gene>
<dbReference type="EMBL" id="AP025028">
    <property type="protein sequence ID" value="BDA79468.1"/>
    <property type="molecule type" value="Genomic_DNA"/>
</dbReference>
<evidence type="ECO:0000313" key="1">
    <source>
        <dbReference type="EMBL" id="BDA79468.1"/>
    </source>
</evidence>
<sequence>MKTPRFPDEVDIFSIWQEKIGITDVSFYIKKIPHGKCGNFKWKHRIGLKSRTDGTKLYI</sequence>
<dbReference type="Proteomes" id="UP000245263">
    <property type="component" value="Chromosome 1"/>
</dbReference>
<organism evidence="1 2">
    <name type="scientific">Leptospira kobayashii</name>
    <dbReference type="NCBI Taxonomy" id="1917830"/>
    <lineage>
        <taxon>Bacteria</taxon>
        <taxon>Pseudomonadati</taxon>
        <taxon>Spirochaetota</taxon>
        <taxon>Spirochaetia</taxon>
        <taxon>Leptospirales</taxon>
        <taxon>Leptospiraceae</taxon>
        <taxon>Leptospira</taxon>
    </lineage>
</organism>
<keyword evidence="2" id="KW-1185">Reference proteome</keyword>
<evidence type="ECO:0000313" key="2">
    <source>
        <dbReference type="Proteomes" id="UP000245263"/>
    </source>
</evidence>
<proteinExistence type="predicted"/>
<accession>A0ABM7US20</accession>
<reference evidence="1 2" key="1">
    <citation type="submission" date="2021-08" db="EMBL/GenBank/DDBJ databases">
        <title>Complete genome sequence of Leptospira kobayashii strain E30.</title>
        <authorList>
            <person name="Nakao R."/>
            <person name="Nakamura S."/>
            <person name="Masuzawa T."/>
            <person name="Koizumi N."/>
        </authorList>
    </citation>
    <scope>NUCLEOTIDE SEQUENCE [LARGE SCALE GENOMIC DNA]</scope>
    <source>
        <strain evidence="1 2">E30</strain>
    </source>
</reference>
<name>A0ABM7US20_9LEPT</name>
<protein>
    <submittedName>
        <fullName evidence="1">Uncharacterized protein</fullName>
    </submittedName>
</protein>